<reference evidence="1" key="1">
    <citation type="submission" date="2019-02" db="EMBL/GenBank/DDBJ databases">
        <authorList>
            <person name="Gruber-Vodicka R. H."/>
            <person name="Seah K. B. B."/>
        </authorList>
    </citation>
    <scope>NUCLEOTIDE SEQUENCE</scope>
    <source>
        <strain evidence="2">BECK_BY19</strain>
        <strain evidence="1">BECK_BY8</strain>
    </source>
</reference>
<proteinExistence type="predicted"/>
<dbReference type="AlphaFoldDB" id="A0A451ABB9"/>
<name>A0A451ABB9_9GAMM</name>
<dbReference type="EMBL" id="CAADFZ010000032">
    <property type="protein sequence ID" value="VFK63339.1"/>
    <property type="molecule type" value="Genomic_DNA"/>
</dbReference>
<evidence type="ECO:0000313" key="2">
    <source>
        <dbReference type="EMBL" id="VFK70810.1"/>
    </source>
</evidence>
<sequence length="91" mass="10046">MRFAYPPYGPESGLLFHSKERSLQTIANHKVLFDSGLAGLGIGKNSEKIGACARNTPFGSYCYALTCSSDNCLARLRLRPMEHNIALVKNR</sequence>
<dbReference type="EMBL" id="CAADGD010000039">
    <property type="protein sequence ID" value="VFK70810.1"/>
    <property type="molecule type" value="Genomic_DNA"/>
</dbReference>
<evidence type="ECO:0000313" key="1">
    <source>
        <dbReference type="EMBL" id="VFK63339.1"/>
    </source>
</evidence>
<gene>
    <name evidence="1" type="ORF">BECKUNK1418G_GA0071005_103210</name>
    <name evidence="2" type="ORF">BECKUNK1418H_GA0071006_103910</name>
</gene>
<protein>
    <submittedName>
        <fullName evidence="1">Uncharacterized protein</fullName>
    </submittedName>
</protein>
<organism evidence="1">
    <name type="scientific">Candidatus Kentrum sp. UNK</name>
    <dbReference type="NCBI Taxonomy" id="2126344"/>
    <lineage>
        <taxon>Bacteria</taxon>
        <taxon>Pseudomonadati</taxon>
        <taxon>Pseudomonadota</taxon>
        <taxon>Gammaproteobacteria</taxon>
        <taxon>Candidatus Kentrum</taxon>
    </lineage>
</organism>
<accession>A0A451ABB9</accession>